<dbReference type="GO" id="GO:0006826">
    <property type="term" value="P:iron ion transport"/>
    <property type="evidence" value="ECO:0007669"/>
    <property type="project" value="UniProtKB-KW"/>
</dbReference>
<dbReference type="PANTHER" id="PTHR16821">
    <property type="entry name" value="FRATAXIN"/>
    <property type="match status" value="1"/>
</dbReference>
<proteinExistence type="inferred from homology"/>
<dbReference type="EC" id="1.16.3.1" evidence="3"/>
<organism evidence="14 15">
    <name type="scientific">Dioszegia hungarica</name>
    <dbReference type="NCBI Taxonomy" id="4972"/>
    <lineage>
        <taxon>Eukaryota</taxon>
        <taxon>Fungi</taxon>
        <taxon>Dikarya</taxon>
        <taxon>Basidiomycota</taxon>
        <taxon>Agaricomycotina</taxon>
        <taxon>Tremellomycetes</taxon>
        <taxon>Tremellales</taxon>
        <taxon>Bulleribasidiaceae</taxon>
        <taxon>Dioszegia</taxon>
    </lineage>
</organism>
<dbReference type="SUPFAM" id="SSF55387">
    <property type="entry name" value="Frataxin/Nqo15-like"/>
    <property type="match status" value="1"/>
</dbReference>
<dbReference type="RefSeq" id="XP_052948532.1">
    <property type="nucleotide sequence ID" value="XM_053091702.1"/>
</dbReference>
<evidence type="ECO:0000256" key="3">
    <source>
        <dbReference type="ARBA" id="ARBA00013107"/>
    </source>
</evidence>
<dbReference type="GO" id="GO:0008198">
    <property type="term" value="F:ferrous iron binding"/>
    <property type="evidence" value="ECO:0007669"/>
    <property type="project" value="TreeGrafter"/>
</dbReference>
<keyword evidence="11" id="KW-0496">Mitochondrion</keyword>
<comment type="subcellular location">
    <subcellularLocation>
        <location evidence="1">Mitochondrion</location>
    </subcellularLocation>
</comment>
<dbReference type="InterPro" id="IPR017789">
    <property type="entry name" value="Frataxin"/>
</dbReference>
<sequence>MSARPSIRAFGSAISKGSSKSTVRSVRPRAISTRGIASLPSRSISRTSLASPFASSASTAGTVRWSSSSTPQSGNEPEPVPSQLSQAEYERISEEDMETLSENLGALCEETGREKWEVDYSSGVLTLSIPPHGTYVLNKQPPNQQIWISSPISGPSRFGYIAPTPVNPSSTGPMSSESDRGAASSGGVGLGGGDEGEIRGAWTHFRKKGVTLGGLVEGELRTLGVGKDVSEGWTGVGIK</sequence>
<dbReference type="PRINTS" id="PR00904">
    <property type="entry name" value="FRATAXIN"/>
</dbReference>
<dbReference type="PROSITE" id="PS50810">
    <property type="entry name" value="FRATAXIN_2"/>
    <property type="match status" value="1"/>
</dbReference>
<keyword evidence="15" id="KW-1185">Reference proteome</keyword>
<dbReference type="InterPro" id="IPR020895">
    <property type="entry name" value="Frataxin_CS"/>
</dbReference>
<accession>A0AA38HDJ0</accession>
<dbReference type="GO" id="GO:0034986">
    <property type="term" value="F:iron chaperone activity"/>
    <property type="evidence" value="ECO:0007669"/>
    <property type="project" value="TreeGrafter"/>
</dbReference>
<reference evidence="14" key="1">
    <citation type="journal article" date="2022" name="G3 (Bethesda)">
        <title>High quality genome of the basidiomycete yeast Dioszegia hungarica PDD-24b-2 isolated from cloud water.</title>
        <authorList>
            <person name="Jarrige D."/>
            <person name="Haridas S."/>
            <person name="Bleykasten-Grosshans C."/>
            <person name="Joly M."/>
            <person name="Nadalig T."/>
            <person name="Sancelme M."/>
            <person name="Vuilleumier S."/>
            <person name="Grigoriev I.V."/>
            <person name="Amato P."/>
            <person name="Bringel F."/>
        </authorList>
    </citation>
    <scope>NUCLEOTIDE SEQUENCE</scope>
    <source>
        <strain evidence="14">PDD-24b-2</strain>
    </source>
</reference>
<dbReference type="PANTHER" id="PTHR16821:SF2">
    <property type="entry name" value="FRATAXIN, MITOCHONDRIAL"/>
    <property type="match status" value="1"/>
</dbReference>
<protein>
    <recommendedName>
        <fullName evidence="3">ferroxidase</fullName>
        <ecNumber evidence="3">1.16.3.1</ecNumber>
    </recommendedName>
</protein>
<evidence type="ECO:0000256" key="11">
    <source>
        <dbReference type="ARBA" id="ARBA00023128"/>
    </source>
</evidence>
<keyword evidence="9" id="KW-0408">Iron</keyword>
<feature type="compositionally biased region" description="Polar residues" evidence="13">
    <location>
        <begin position="167"/>
        <end position="176"/>
    </location>
</feature>
<evidence type="ECO:0000256" key="9">
    <source>
        <dbReference type="ARBA" id="ARBA00023004"/>
    </source>
</evidence>
<keyword evidence="7" id="KW-0809">Transit peptide</keyword>
<keyword evidence="8" id="KW-0560">Oxidoreductase</keyword>
<dbReference type="PROSITE" id="PS01344">
    <property type="entry name" value="FRATAXIN_1"/>
    <property type="match status" value="1"/>
</dbReference>
<evidence type="ECO:0000256" key="10">
    <source>
        <dbReference type="ARBA" id="ARBA00023065"/>
    </source>
</evidence>
<name>A0AA38HDJ0_9TREE</name>
<feature type="region of interest" description="Disordered" evidence="13">
    <location>
        <begin position="44"/>
        <end position="86"/>
    </location>
</feature>
<dbReference type="GO" id="GO:0016226">
    <property type="term" value="P:iron-sulfur cluster assembly"/>
    <property type="evidence" value="ECO:0007669"/>
    <property type="project" value="InterPro"/>
</dbReference>
<dbReference type="GO" id="GO:0004322">
    <property type="term" value="F:ferroxidase activity"/>
    <property type="evidence" value="ECO:0007669"/>
    <property type="project" value="UniProtKB-EC"/>
</dbReference>
<keyword evidence="4" id="KW-0409">Iron storage</keyword>
<feature type="compositionally biased region" description="Polar residues" evidence="13">
    <location>
        <begin position="15"/>
        <end position="24"/>
    </location>
</feature>
<feature type="region of interest" description="Disordered" evidence="13">
    <location>
        <begin position="166"/>
        <end position="195"/>
    </location>
</feature>
<comment type="catalytic activity">
    <reaction evidence="12">
        <text>4 Fe(2+) + O2 + 4 H(+) = 4 Fe(3+) + 2 H2O</text>
        <dbReference type="Rhea" id="RHEA:11148"/>
        <dbReference type="ChEBI" id="CHEBI:15377"/>
        <dbReference type="ChEBI" id="CHEBI:15378"/>
        <dbReference type="ChEBI" id="CHEBI:15379"/>
        <dbReference type="ChEBI" id="CHEBI:29033"/>
        <dbReference type="ChEBI" id="CHEBI:29034"/>
        <dbReference type="EC" id="1.16.3.1"/>
    </reaction>
</comment>
<keyword evidence="5" id="KW-0813">Transport</keyword>
<feature type="compositionally biased region" description="Polar residues" evidence="13">
    <location>
        <begin position="44"/>
        <end position="75"/>
    </location>
</feature>
<evidence type="ECO:0000256" key="2">
    <source>
        <dbReference type="ARBA" id="ARBA00008183"/>
    </source>
</evidence>
<dbReference type="GO" id="GO:0008199">
    <property type="term" value="F:ferric iron binding"/>
    <property type="evidence" value="ECO:0007669"/>
    <property type="project" value="InterPro"/>
</dbReference>
<keyword evidence="10" id="KW-0406">Ion transport</keyword>
<evidence type="ECO:0000313" key="15">
    <source>
        <dbReference type="Proteomes" id="UP001164286"/>
    </source>
</evidence>
<evidence type="ECO:0000256" key="6">
    <source>
        <dbReference type="ARBA" id="ARBA00022496"/>
    </source>
</evidence>
<dbReference type="Pfam" id="PF01491">
    <property type="entry name" value="Frataxin_Cyay"/>
    <property type="match status" value="1"/>
</dbReference>
<evidence type="ECO:0000256" key="12">
    <source>
        <dbReference type="ARBA" id="ARBA00047990"/>
    </source>
</evidence>
<evidence type="ECO:0000256" key="5">
    <source>
        <dbReference type="ARBA" id="ARBA00022448"/>
    </source>
</evidence>
<evidence type="ECO:0000256" key="8">
    <source>
        <dbReference type="ARBA" id="ARBA00023002"/>
    </source>
</evidence>
<dbReference type="GeneID" id="77730907"/>
<gene>
    <name evidence="14" type="ORF">MKK02DRAFT_41781</name>
</gene>
<dbReference type="EMBL" id="JAKWFO010000002">
    <property type="protein sequence ID" value="KAI9638755.1"/>
    <property type="molecule type" value="Genomic_DNA"/>
</dbReference>
<dbReference type="GO" id="GO:0051537">
    <property type="term" value="F:2 iron, 2 sulfur cluster binding"/>
    <property type="evidence" value="ECO:0007669"/>
    <property type="project" value="TreeGrafter"/>
</dbReference>
<dbReference type="GO" id="GO:0005739">
    <property type="term" value="C:mitochondrion"/>
    <property type="evidence" value="ECO:0007669"/>
    <property type="project" value="UniProtKB-SubCell"/>
</dbReference>
<dbReference type="SMART" id="SM01219">
    <property type="entry name" value="Frataxin_Cyay"/>
    <property type="match status" value="1"/>
</dbReference>
<dbReference type="NCBIfam" id="TIGR03422">
    <property type="entry name" value="mito_frataxin"/>
    <property type="match status" value="1"/>
</dbReference>
<dbReference type="GO" id="GO:0006879">
    <property type="term" value="P:intracellular iron ion homeostasis"/>
    <property type="evidence" value="ECO:0007669"/>
    <property type="project" value="UniProtKB-KW"/>
</dbReference>
<dbReference type="InterPro" id="IPR002908">
    <property type="entry name" value="Frataxin/CyaY"/>
</dbReference>
<evidence type="ECO:0000256" key="13">
    <source>
        <dbReference type="SAM" id="MobiDB-lite"/>
    </source>
</evidence>
<evidence type="ECO:0000313" key="14">
    <source>
        <dbReference type="EMBL" id="KAI9638755.1"/>
    </source>
</evidence>
<feature type="compositionally biased region" description="Gly residues" evidence="13">
    <location>
        <begin position="184"/>
        <end position="193"/>
    </location>
</feature>
<evidence type="ECO:0000256" key="7">
    <source>
        <dbReference type="ARBA" id="ARBA00022946"/>
    </source>
</evidence>
<comment type="similarity">
    <text evidence="2">Belongs to the frataxin family.</text>
</comment>
<evidence type="ECO:0000256" key="1">
    <source>
        <dbReference type="ARBA" id="ARBA00004173"/>
    </source>
</evidence>
<feature type="region of interest" description="Disordered" evidence="13">
    <location>
        <begin position="1"/>
        <end position="29"/>
    </location>
</feature>
<dbReference type="Proteomes" id="UP001164286">
    <property type="component" value="Unassembled WGS sequence"/>
</dbReference>
<comment type="caution">
    <text evidence="14">The sequence shown here is derived from an EMBL/GenBank/DDBJ whole genome shotgun (WGS) entry which is preliminary data.</text>
</comment>
<dbReference type="AlphaFoldDB" id="A0AA38HDJ0"/>
<dbReference type="InterPro" id="IPR036524">
    <property type="entry name" value="Frataxin/CyaY_sf"/>
</dbReference>
<keyword evidence="6" id="KW-0410">Iron transport</keyword>
<evidence type="ECO:0000256" key="4">
    <source>
        <dbReference type="ARBA" id="ARBA00022434"/>
    </source>
</evidence>
<dbReference type="Gene3D" id="3.30.920.10">
    <property type="entry name" value="Frataxin/CyaY"/>
    <property type="match status" value="1"/>
</dbReference>